<dbReference type="AlphaFoldDB" id="A0A401GHG7"/>
<feature type="transmembrane region" description="Helical" evidence="3">
    <location>
        <begin position="333"/>
        <end position="352"/>
    </location>
</feature>
<dbReference type="GeneID" id="38778571"/>
<dbReference type="Pfam" id="PF13920">
    <property type="entry name" value="zf-C3HC4_3"/>
    <property type="match status" value="1"/>
</dbReference>
<protein>
    <recommendedName>
        <fullName evidence="4">RING-type domain-containing protein</fullName>
    </recommendedName>
</protein>
<proteinExistence type="predicted"/>
<dbReference type="Gene3D" id="3.30.40.10">
    <property type="entry name" value="Zinc/RING finger domain, C3HC4 (zinc finger)"/>
    <property type="match status" value="1"/>
</dbReference>
<evidence type="ECO:0000313" key="5">
    <source>
        <dbReference type="EMBL" id="GBE81654.1"/>
    </source>
</evidence>
<accession>A0A401GHG7</accession>
<feature type="compositionally biased region" description="Acidic residues" evidence="2">
    <location>
        <begin position="547"/>
        <end position="557"/>
    </location>
</feature>
<dbReference type="GO" id="GO:0061630">
    <property type="term" value="F:ubiquitin protein ligase activity"/>
    <property type="evidence" value="ECO:0007669"/>
    <property type="project" value="TreeGrafter"/>
</dbReference>
<keyword evidence="1" id="KW-0863">Zinc-finger</keyword>
<dbReference type="RefSeq" id="XP_027612567.1">
    <property type="nucleotide sequence ID" value="XM_027756766.1"/>
</dbReference>
<keyword evidence="3" id="KW-1133">Transmembrane helix</keyword>
<keyword evidence="1" id="KW-0479">Metal-binding</keyword>
<gene>
    <name evidence="5" type="ORF">SCP_0400250</name>
</gene>
<feature type="region of interest" description="Disordered" evidence="2">
    <location>
        <begin position="511"/>
        <end position="534"/>
    </location>
</feature>
<dbReference type="PANTHER" id="PTHR22696">
    <property type="entry name" value="E3 UBIQUITIN-PROTEIN LIGASE RNF26"/>
    <property type="match status" value="1"/>
</dbReference>
<dbReference type="OrthoDB" id="66726at2759"/>
<dbReference type="PANTHER" id="PTHR22696:SF1">
    <property type="entry name" value="E3 UBIQUITIN-PROTEIN LIGASE RNF26"/>
    <property type="match status" value="1"/>
</dbReference>
<feature type="domain" description="RING-type" evidence="4">
    <location>
        <begin position="669"/>
        <end position="712"/>
    </location>
</feature>
<dbReference type="InterPro" id="IPR001841">
    <property type="entry name" value="Znf_RING"/>
</dbReference>
<feature type="compositionally biased region" description="Acidic residues" evidence="2">
    <location>
        <begin position="570"/>
        <end position="579"/>
    </location>
</feature>
<feature type="region of interest" description="Disordered" evidence="2">
    <location>
        <begin position="547"/>
        <end position="579"/>
    </location>
</feature>
<dbReference type="InterPro" id="IPR013083">
    <property type="entry name" value="Znf_RING/FYVE/PHD"/>
</dbReference>
<reference evidence="5 6" key="1">
    <citation type="journal article" date="2018" name="Sci. Rep.">
        <title>Genome sequence of the cauliflower mushroom Sparassis crispa (Hanabiratake) and its association with beneficial usage.</title>
        <authorList>
            <person name="Kiyama R."/>
            <person name="Furutani Y."/>
            <person name="Kawaguchi K."/>
            <person name="Nakanishi T."/>
        </authorList>
    </citation>
    <scope>NUCLEOTIDE SEQUENCE [LARGE SCALE GENOMIC DNA]</scope>
</reference>
<feature type="transmembrane region" description="Helical" evidence="3">
    <location>
        <begin position="84"/>
        <end position="105"/>
    </location>
</feature>
<evidence type="ECO:0000256" key="3">
    <source>
        <dbReference type="SAM" id="Phobius"/>
    </source>
</evidence>
<dbReference type="CDD" id="cd16616">
    <property type="entry name" value="mRING-HC-C4C4_Asi1p-like"/>
    <property type="match status" value="1"/>
</dbReference>
<comment type="caution">
    <text evidence="5">The sequence shown here is derived from an EMBL/GenBank/DDBJ whole genome shotgun (WGS) entry which is preliminary data.</text>
</comment>
<dbReference type="STRING" id="139825.A0A401GHG7"/>
<evidence type="ECO:0000256" key="1">
    <source>
        <dbReference type="PROSITE-ProRule" id="PRU00175"/>
    </source>
</evidence>
<dbReference type="EMBL" id="BFAD01000004">
    <property type="protein sequence ID" value="GBE81654.1"/>
    <property type="molecule type" value="Genomic_DNA"/>
</dbReference>
<feature type="transmembrane region" description="Helical" evidence="3">
    <location>
        <begin position="266"/>
        <end position="283"/>
    </location>
</feature>
<evidence type="ECO:0000256" key="2">
    <source>
        <dbReference type="SAM" id="MobiDB-lite"/>
    </source>
</evidence>
<dbReference type="Proteomes" id="UP000287166">
    <property type="component" value="Unassembled WGS sequence"/>
</dbReference>
<dbReference type="InParanoid" id="A0A401GHG7"/>
<dbReference type="GO" id="GO:0016567">
    <property type="term" value="P:protein ubiquitination"/>
    <property type="evidence" value="ECO:0007669"/>
    <property type="project" value="TreeGrafter"/>
</dbReference>
<keyword evidence="3" id="KW-0812">Transmembrane</keyword>
<keyword evidence="1" id="KW-0862">Zinc</keyword>
<evidence type="ECO:0000259" key="4">
    <source>
        <dbReference type="PROSITE" id="PS50089"/>
    </source>
</evidence>
<keyword evidence="3" id="KW-0472">Membrane</keyword>
<sequence>MNSQGILDTAEEDSSFYNASRKLATHFLQLPSRLLARIRRLDELLSEEVMAEAHAYVTTNGETISRQRSQESSAGAALVPPGPWGFVTSGYFYGLIVMALVLNRIQNIVVPPRRRLGLGIHGTRNSQGPLSLCSLILNTILPIDLSSTFCRSMFRIPSLYLLGKSLLLWSVLLLQSAELFPPWNWSWLHSLDAWVAQKHMEEICWFTFTSTCVALTVGALTNGLEGLTTNGTPFNLFSFAFQLYMYTSPTTHAIKLDNYPSRPDKHVIITVILPLLQLALLHGFEVQERWARRRLIPTTLCAALTLIHFHAVVWTSPASYPLTHYVSCVVESFLIAMILLTIGLNALTQLLLEGSVTRPLFGHAEALLPRWDEDFGVALFRLGTASLEATSAAGLGNEVGGITNTDSTDFAERRAEDMGTVEVDRAGVVTISPAYERNGTHRKPKHGFANEITNVKAISRHTSLWMDSVMSTGWHLAELRVYALVVWKVLKGLLRSSWAILRRRFQAMRVSQQMDPAIDSPGTATDQDEQEAEPDVYERFLRGESLSDDEDDEDFELPPDSFNDTPLNFSDDEGESEGDDMLNLFADLSNNSTSTSVSASAPLILAHMTSPSPLTRRRYQRIAPDASTFQDAMEADELDDFTRERRDTKVAARRLEADDAATAESRRNCVICTVEPRNIICWPCRCLAMCDDCRENLASRSSASKHACPCCRRSVEGYSRIYIP</sequence>
<dbReference type="GO" id="GO:0006511">
    <property type="term" value="P:ubiquitin-dependent protein catabolic process"/>
    <property type="evidence" value="ECO:0007669"/>
    <property type="project" value="TreeGrafter"/>
</dbReference>
<dbReference type="GO" id="GO:0008270">
    <property type="term" value="F:zinc ion binding"/>
    <property type="evidence" value="ECO:0007669"/>
    <property type="project" value="UniProtKB-KW"/>
</dbReference>
<name>A0A401GHG7_9APHY</name>
<evidence type="ECO:0000313" key="6">
    <source>
        <dbReference type="Proteomes" id="UP000287166"/>
    </source>
</evidence>
<keyword evidence="6" id="KW-1185">Reference proteome</keyword>
<organism evidence="5 6">
    <name type="scientific">Sparassis crispa</name>
    <dbReference type="NCBI Taxonomy" id="139825"/>
    <lineage>
        <taxon>Eukaryota</taxon>
        <taxon>Fungi</taxon>
        <taxon>Dikarya</taxon>
        <taxon>Basidiomycota</taxon>
        <taxon>Agaricomycotina</taxon>
        <taxon>Agaricomycetes</taxon>
        <taxon>Polyporales</taxon>
        <taxon>Sparassidaceae</taxon>
        <taxon>Sparassis</taxon>
    </lineage>
</organism>
<dbReference type="PROSITE" id="PS50089">
    <property type="entry name" value="ZF_RING_2"/>
    <property type="match status" value="1"/>
</dbReference>